<keyword evidence="3" id="KW-1185">Reference proteome</keyword>
<sequence>MVVDGREQFPVGEPGTPVGLAVDAGGGRPVGERVESLGRLLLAGRALLDRRETERLDDTDDVQRRAVALREFQGVVAAAAAQSLSSSARSIVSYIPGSRYAE</sequence>
<dbReference type="Proteomes" id="UP000451471">
    <property type="component" value="Unassembled WGS sequence"/>
</dbReference>
<organism evidence="2 3">
    <name type="scientific">Halomarina oriensis</name>
    <dbReference type="NCBI Taxonomy" id="671145"/>
    <lineage>
        <taxon>Archaea</taxon>
        <taxon>Methanobacteriati</taxon>
        <taxon>Methanobacteriota</taxon>
        <taxon>Stenosarchaea group</taxon>
        <taxon>Halobacteria</taxon>
        <taxon>Halobacteriales</taxon>
        <taxon>Natronomonadaceae</taxon>
        <taxon>Halomarina</taxon>
    </lineage>
</organism>
<dbReference type="EMBL" id="WSZK01000030">
    <property type="protein sequence ID" value="MWG36041.1"/>
    <property type="molecule type" value="Genomic_DNA"/>
</dbReference>
<evidence type="ECO:0000256" key="1">
    <source>
        <dbReference type="SAM" id="MobiDB-lite"/>
    </source>
</evidence>
<comment type="caution">
    <text evidence="2">The sequence shown here is derived from an EMBL/GenBank/DDBJ whole genome shotgun (WGS) entry which is preliminary data.</text>
</comment>
<gene>
    <name evidence="2" type="ORF">GQS65_16355</name>
</gene>
<evidence type="ECO:0000313" key="3">
    <source>
        <dbReference type="Proteomes" id="UP000451471"/>
    </source>
</evidence>
<feature type="region of interest" description="Disordered" evidence="1">
    <location>
        <begin position="1"/>
        <end position="24"/>
    </location>
</feature>
<protein>
    <submittedName>
        <fullName evidence="2">Uncharacterized protein</fullName>
    </submittedName>
</protein>
<proteinExistence type="predicted"/>
<evidence type="ECO:0000313" key="2">
    <source>
        <dbReference type="EMBL" id="MWG36041.1"/>
    </source>
</evidence>
<reference evidence="2 3" key="1">
    <citation type="submission" date="2019-12" db="EMBL/GenBank/DDBJ databases">
        <title>Halocatena pleomorpha gen. nov. sp. nov., an extremely halophilic archaeon of family Halobacteriaceae isolated from saltpan soil.</title>
        <authorList>
            <person name="Pal Y."/>
            <person name="Verma A."/>
            <person name="Krishnamurthi S."/>
            <person name="Kumar P."/>
        </authorList>
    </citation>
    <scope>NUCLEOTIDE SEQUENCE [LARGE SCALE GENOMIC DNA]</scope>
    <source>
        <strain evidence="2 3">JCM 16495</strain>
    </source>
</reference>
<dbReference type="AlphaFoldDB" id="A0A6B0GPT9"/>
<accession>A0A6B0GPT9</accession>
<name>A0A6B0GPT9_9EURY</name>